<evidence type="ECO:0000313" key="17">
    <source>
        <dbReference type="Proteomes" id="UP000646548"/>
    </source>
</evidence>
<evidence type="ECO:0000256" key="7">
    <source>
        <dbReference type="ARBA" id="ARBA00022679"/>
    </source>
</evidence>
<keyword evidence="8" id="KW-0479">Metal-binding</keyword>
<dbReference type="GO" id="GO:0061630">
    <property type="term" value="F:ubiquitin protein ligase activity"/>
    <property type="evidence" value="ECO:0007669"/>
    <property type="project" value="UniProtKB-EC"/>
</dbReference>
<proteinExistence type="predicted"/>
<feature type="domain" description="RING-type" evidence="15">
    <location>
        <begin position="291"/>
        <end position="326"/>
    </location>
</feature>
<name>A0A834CFG1_ORYME</name>
<keyword evidence="11" id="KW-0862">Zinc</keyword>
<dbReference type="SUPFAM" id="SSF57850">
    <property type="entry name" value="RING/U-box"/>
    <property type="match status" value="1"/>
</dbReference>
<protein>
    <recommendedName>
        <fullName evidence="5">RING-type E3 ubiquitin transferase</fullName>
        <ecNumber evidence="5">2.3.2.27</ecNumber>
    </recommendedName>
</protein>
<evidence type="ECO:0000256" key="4">
    <source>
        <dbReference type="ARBA" id="ARBA00004906"/>
    </source>
</evidence>
<dbReference type="FunFam" id="3.30.40.10:FF:000069">
    <property type="entry name" value="E3 ubiquitin-protein ligase RNF115"/>
    <property type="match status" value="1"/>
</dbReference>
<sequence length="386" mass="43948">MMFDLFTFPLSELKLGFSCPLPLSVHTVTLHLLKMAEAPPRPCRFFCHRCSAEVTPRLPDYTCPRCDSGFIEELPEERSFENRSASTSSSSDQNRQSFENMDHQHLFTFPTGYGPFALGIFDDNFDLRSRLPSEDNREAENRREREMASRQRYSARQPRGRYFPRRQGTRHEGVPTLEGIIQQLVNGIIAPTAMPNIGMGSWQVEEQLSHFCTFVLHFNYHFYLFDFFIFRGMLHSNPMDYAWGANGLDAIITQLLNQFENTGPPPADRERIKSLPTISITQEHISAGLECPVCKEDYSVDERVRQLPCNHLFHNDCIVPWLEQVCMSSIDASPSSATKLVYNPSVTTFCWSLPGVRLLLLMPTCGITCRSSFPDSTIPVPCAGRV</sequence>
<dbReference type="EC" id="2.3.2.27" evidence="5"/>
<evidence type="ECO:0000256" key="9">
    <source>
        <dbReference type="ARBA" id="ARBA00022771"/>
    </source>
</evidence>
<evidence type="ECO:0000256" key="3">
    <source>
        <dbReference type="ARBA" id="ARBA00004496"/>
    </source>
</evidence>
<dbReference type="GO" id="GO:0005737">
    <property type="term" value="C:cytoplasm"/>
    <property type="evidence" value="ECO:0007669"/>
    <property type="project" value="UniProtKB-SubCell"/>
</dbReference>
<dbReference type="AlphaFoldDB" id="A0A834CFG1"/>
<comment type="pathway">
    <text evidence="4">Protein modification; protein ubiquitination.</text>
</comment>
<dbReference type="Gene3D" id="3.30.40.10">
    <property type="entry name" value="Zinc/RING finger domain, C3HC4 (zinc finger)"/>
    <property type="match status" value="1"/>
</dbReference>
<feature type="region of interest" description="Disordered" evidence="14">
    <location>
        <begin position="132"/>
        <end position="157"/>
    </location>
</feature>
<evidence type="ECO:0000256" key="12">
    <source>
        <dbReference type="ARBA" id="ARBA00023242"/>
    </source>
</evidence>
<dbReference type="SMART" id="SM00184">
    <property type="entry name" value="RING"/>
    <property type="match status" value="1"/>
</dbReference>
<organism evidence="16 17">
    <name type="scientific">Oryzias melastigma</name>
    <name type="common">Marine medaka</name>
    <dbReference type="NCBI Taxonomy" id="30732"/>
    <lineage>
        <taxon>Eukaryota</taxon>
        <taxon>Metazoa</taxon>
        <taxon>Chordata</taxon>
        <taxon>Craniata</taxon>
        <taxon>Vertebrata</taxon>
        <taxon>Euteleostomi</taxon>
        <taxon>Actinopterygii</taxon>
        <taxon>Neopterygii</taxon>
        <taxon>Teleostei</taxon>
        <taxon>Neoteleostei</taxon>
        <taxon>Acanthomorphata</taxon>
        <taxon>Ovalentaria</taxon>
        <taxon>Atherinomorphae</taxon>
        <taxon>Beloniformes</taxon>
        <taxon>Adrianichthyidae</taxon>
        <taxon>Oryziinae</taxon>
        <taxon>Oryzias</taxon>
    </lineage>
</organism>
<evidence type="ECO:0000256" key="1">
    <source>
        <dbReference type="ARBA" id="ARBA00000900"/>
    </source>
</evidence>
<feature type="compositionally biased region" description="Basic and acidic residues" evidence="14">
    <location>
        <begin position="132"/>
        <end position="149"/>
    </location>
</feature>
<dbReference type="EMBL" id="WKFB01000299">
    <property type="protein sequence ID" value="KAF6727608.1"/>
    <property type="molecule type" value="Genomic_DNA"/>
</dbReference>
<keyword evidence="9 13" id="KW-0863">Zinc-finger</keyword>
<comment type="catalytic activity">
    <reaction evidence="1">
        <text>S-ubiquitinyl-[E2 ubiquitin-conjugating enzyme]-L-cysteine + [acceptor protein]-L-lysine = [E2 ubiquitin-conjugating enzyme]-L-cysteine + N(6)-ubiquitinyl-[acceptor protein]-L-lysine.</text>
        <dbReference type="EC" id="2.3.2.27"/>
    </reaction>
</comment>
<evidence type="ECO:0000256" key="13">
    <source>
        <dbReference type="PROSITE-ProRule" id="PRU00175"/>
    </source>
</evidence>
<comment type="subcellular location">
    <subcellularLocation>
        <location evidence="3">Cytoplasm</location>
    </subcellularLocation>
    <subcellularLocation>
        <location evidence="2">Nucleus</location>
    </subcellularLocation>
</comment>
<evidence type="ECO:0000256" key="10">
    <source>
        <dbReference type="ARBA" id="ARBA00022786"/>
    </source>
</evidence>
<evidence type="ECO:0000256" key="2">
    <source>
        <dbReference type="ARBA" id="ARBA00004123"/>
    </source>
</evidence>
<keyword evidence="10" id="KW-0833">Ubl conjugation pathway</keyword>
<dbReference type="InterPro" id="IPR013083">
    <property type="entry name" value="Znf_RING/FYVE/PHD"/>
</dbReference>
<reference evidence="16" key="1">
    <citation type="journal article" name="BMC Genomics">
        <title>Long-read sequencing and de novo genome assembly of marine medaka (Oryzias melastigma).</title>
        <authorList>
            <person name="Liang P."/>
            <person name="Saqib H.S.A."/>
            <person name="Ni X."/>
            <person name="Shen Y."/>
        </authorList>
    </citation>
    <scope>NUCLEOTIDE SEQUENCE</scope>
    <source>
        <strain evidence="16">Bigg-433</strain>
    </source>
</reference>
<evidence type="ECO:0000313" key="16">
    <source>
        <dbReference type="EMBL" id="KAF6727608.1"/>
    </source>
</evidence>
<evidence type="ECO:0000256" key="8">
    <source>
        <dbReference type="ARBA" id="ARBA00022723"/>
    </source>
</evidence>
<evidence type="ECO:0000256" key="11">
    <source>
        <dbReference type="ARBA" id="ARBA00022833"/>
    </source>
</evidence>
<gene>
    <name evidence="16" type="ORF">FQA47_013908</name>
</gene>
<dbReference type="PANTHER" id="PTHR15710">
    <property type="entry name" value="E3 UBIQUITIN-PROTEIN LIGASE PRAJA"/>
    <property type="match status" value="1"/>
</dbReference>
<evidence type="ECO:0000256" key="6">
    <source>
        <dbReference type="ARBA" id="ARBA00022490"/>
    </source>
</evidence>
<feature type="region of interest" description="Disordered" evidence="14">
    <location>
        <begin position="77"/>
        <end position="96"/>
    </location>
</feature>
<feature type="compositionally biased region" description="Low complexity" evidence="14">
    <location>
        <begin position="82"/>
        <end position="96"/>
    </location>
</feature>
<dbReference type="GO" id="GO:0005634">
    <property type="term" value="C:nucleus"/>
    <property type="evidence" value="ECO:0007669"/>
    <property type="project" value="UniProtKB-SubCell"/>
</dbReference>
<dbReference type="PANTHER" id="PTHR15710:SF21">
    <property type="entry name" value="E3 UBIQUITIN-PROTEIN LIGASE RNF126"/>
    <property type="match status" value="1"/>
</dbReference>
<evidence type="ECO:0000259" key="15">
    <source>
        <dbReference type="PROSITE" id="PS50089"/>
    </source>
</evidence>
<keyword evidence="12" id="KW-0539">Nucleus</keyword>
<dbReference type="GO" id="GO:0008270">
    <property type="term" value="F:zinc ion binding"/>
    <property type="evidence" value="ECO:0007669"/>
    <property type="project" value="UniProtKB-KW"/>
</dbReference>
<evidence type="ECO:0000256" key="14">
    <source>
        <dbReference type="SAM" id="MobiDB-lite"/>
    </source>
</evidence>
<dbReference type="PROSITE" id="PS50089">
    <property type="entry name" value="ZF_RING_2"/>
    <property type="match status" value="1"/>
</dbReference>
<accession>A0A834CFG1</accession>
<dbReference type="Proteomes" id="UP000646548">
    <property type="component" value="Unassembled WGS sequence"/>
</dbReference>
<evidence type="ECO:0000256" key="5">
    <source>
        <dbReference type="ARBA" id="ARBA00012483"/>
    </source>
</evidence>
<keyword evidence="7" id="KW-0808">Transferase</keyword>
<dbReference type="GO" id="GO:0000209">
    <property type="term" value="P:protein polyubiquitination"/>
    <property type="evidence" value="ECO:0007669"/>
    <property type="project" value="UniProtKB-ARBA"/>
</dbReference>
<dbReference type="Pfam" id="PF14369">
    <property type="entry name" value="Zn_ribbon_19"/>
    <property type="match status" value="1"/>
</dbReference>
<dbReference type="InterPro" id="IPR001841">
    <property type="entry name" value="Znf_RING"/>
</dbReference>
<dbReference type="InterPro" id="IPR039525">
    <property type="entry name" value="RNF126-like_zinc-ribbon"/>
</dbReference>
<comment type="caution">
    <text evidence="16">The sequence shown here is derived from an EMBL/GenBank/DDBJ whole genome shotgun (WGS) entry which is preliminary data.</text>
</comment>
<keyword evidence="6" id="KW-0963">Cytoplasm</keyword>
<dbReference type="Pfam" id="PF13639">
    <property type="entry name" value="zf-RING_2"/>
    <property type="match status" value="1"/>
</dbReference>